<dbReference type="InterPro" id="IPR014774">
    <property type="entry name" value="KaiC-like_dom"/>
</dbReference>
<dbReference type="InterPro" id="IPR051347">
    <property type="entry name" value="Circadian_clock_KaiC-rel"/>
</dbReference>
<dbReference type="SUPFAM" id="SSF52540">
    <property type="entry name" value="P-loop containing nucleoside triphosphate hydrolases"/>
    <property type="match status" value="2"/>
</dbReference>
<dbReference type="InterPro" id="IPR010624">
    <property type="entry name" value="KaiC_dom"/>
</dbReference>
<dbReference type="Gene3D" id="3.40.50.300">
    <property type="entry name" value="P-loop containing nucleotide triphosphate hydrolases"/>
    <property type="match status" value="2"/>
</dbReference>
<comment type="caution">
    <text evidence="4">The sequence shown here is derived from an EMBL/GenBank/DDBJ whole genome shotgun (WGS) entry which is preliminary data.</text>
</comment>
<proteinExistence type="predicted"/>
<keyword evidence="5" id="KW-1185">Reference proteome</keyword>
<evidence type="ECO:0000313" key="4">
    <source>
        <dbReference type="EMBL" id="GHO59595.1"/>
    </source>
</evidence>
<dbReference type="EMBL" id="BNJG01000003">
    <property type="protein sequence ID" value="GHO59595.1"/>
    <property type="molecule type" value="Genomic_DNA"/>
</dbReference>
<dbReference type="InterPro" id="IPR027417">
    <property type="entry name" value="P-loop_NTPase"/>
</dbReference>
<accession>A0ABQ3V3X8</accession>
<dbReference type="SMART" id="SM00382">
    <property type="entry name" value="AAA"/>
    <property type="match status" value="2"/>
</dbReference>
<feature type="domain" description="KaiC" evidence="3">
    <location>
        <begin position="266"/>
        <end position="507"/>
    </location>
</feature>
<evidence type="ECO:0000259" key="2">
    <source>
        <dbReference type="PROSITE" id="PS50162"/>
    </source>
</evidence>
<evidence type="ECO:0000256" key="1">
    <source>
        <dbReference type="SAM" id="MobiDB-lite"/>
    </source>
</evidence>
<feature type="compositionally biased region" description="Polar residues" evidence="1">
    <location>
        <begin position="7"/>
        <end position="23"/>
    </location>
</feature>
<feature type="domain" description="KaiC" evidence="3">
    <location>
        <begin position="26"/>
        <end position="256"/>
    </location>
</feature>
<dbReference type="PROSITE" id="PS50162">
    <property type="entry name" value="RECA_2"/>
    <property type="match status" value="1"/>
</dbReference>
<evidence type="ECO:0000259" key="3">
    <source>
        <dbReference type="PROSITE" id="PS51146"/>
    </source>
</evidence>
<sequence length="551" mass="59749">MIEEENVSTPSSDADQTPTWSSSSTMIEATGVPQLDTVLGGGLPKGSLAIILGSPGSGKTTLASQIAFAAAKRGQKALLLTALSEPTTKLLGHLQSYNFFAPELVGNEVQIFSIQQFLTQGKPPAAQDIVAAVRQTRANLVVLDGFQAIRALEPDFITSRQLLYDLGARLSLLGTTTIITTEADPRDPTLFPEMTTGDLLIGLYFILNGTRAFRSLEILKVRGRAPMLGRHSMVLSEDGVQVYPRLEACSHQLPRSDTKSVEHKKERVTFGLLELDTLLGGGLTRQTSTLLTGSLGTGKTLLALQFALSGIPKGENALFLTFRETREQLLLKAESFQLGEQLRAALAPGGGLTLQRWEPVEVDPDQVATTMLNILSENNIRRVVIDSIAELERAVIESSGKDRVSNYLAALLAMLRSRDITLLALKESPKAVSTDVDFSADALSILAENVILVQHLAVNNRLHRVISVLKMRFSAHDHNLREFIITSPEGVRVLTPQESGLDTLAGLTREASGHSGYLSPIYQAPPQRGGVYDVTGPCSSRNRYITHSHCR</sequence>
<reference evidence="4 5" key="1">
    <citation type="journal article" date="2021" name="Int. J. Syst. Evol. Microbiol.">
        <title>Reticulibacter mediterranei gen. nov., sp. nov., within the new family Reticulibacteraceae fam. nov., and Ktedonospora formicarum gen. nov., sp. nov., Ktedonobacter robiniae sp. nov., Dictyobacter formicarum sp. nov. and Dictyobacter arantiisoli sp. nov., belonging to the class Ktedonobacteria.</title>
        <authorList>
            <person name="Yabe S."/>
            <person name="Zheng Y."/>
            <person name="Wang C.M."/>
            <person name="Sakai Y."/>
            <person name="Abe K."/>
            <person name="Yokota A."/>
            <person name="Donadio S."/>
            <person name="Cavaletti L."/>
            <person name="Monciardini P."/>
        </authorList>
    </citation>
    <scope>NUCLEOTIDE SEQUENCE [LARGE SCALE GENOMIC DNA]</scope>
    <source>
        <strain evidence="4 5">SOSP1-30</strain>
    </source>
</reference>
<protein>
    <submittedName>
        <fullName evidence="4">Circadian clock protein KaiC</fullName>
    </submittedName>
</protein>
<dbReference type="InterPro" id="IPR020588">
    <property type="entry name" value="RecA_ATP-bd"/>
</dbReference>
<name>A0ABQ3V3X8_9CHLR</name>
<dbReference type="Proteomes" id="UP000654345">
    <property type="component" value="Unassembled WGS sequence"/>
</dbReference>
<feature type="region of interest" description="Disordered" evidence="1">
    <location>
        <begin position="1"/>
        <end position="23"/>
    </location>
</feature>
<evidence type="ECO:0000313" key="5">
    <source>
        <dbReference type="Proteomes" id="UP000654345"/>
    </source>
</evidence>
<feature type="domain" description="RecA family profile 1" evidence="2">
    <location>
        <begin position="264"/>
        <end position="436"/>
    </location>
</feature>
<dbReference type="InterPro" id="IPR003593">
    <property type="entry name" value="AAA+_ATPase"/>
</dbReference>
<dbReference type="PROSITE" id="PS51146">
    <property type="entry name" value="KAIC"/>
    <property type="match status" value="2"/>
</dbReference>
<dbReference type="PANTHER" id="PTHR42926:SF1">
    <property type="entry name" value="CIRCADIAN CLOCK OSCILLATOR PROTEIN KAIC 1"/>
    <property type="match status" value="1"/>
</dbReference>
<dbReference type="PANTHER" id="PTHR42926">
    <property type="match status" value="1"/>
</dbReference>
<gene>
    <name evidence="4" type="ORF">KSB_80700</name>
</gene>
<dbReference type="PRINTS" id="PR01874">
    <property type="entry name" value="DNAREPAIRADA"/>
</dbReference>
<dbReference type="Pfam" id="PF06745">
    <property type="entry name" value="ATPase"/>
    <property type="match status" value="2"/>
</dbReference>
<organism evidence="4 5">
    <name type="scientific">Ktedonobacter robiniae</name>
    <dbReference type="NCBI Taxonomy" id="2778365"/>
    <lineage>
        <taxon>Bacteria</taxon>
        <taxon>Bacillati</taxon>
        <taxon>Chloroflexota</taxon>
        <taxon>Ktedonobacteria</taxon>
        <taxon>Ktedonobacterales</taxon>
        <taxon>Ktedonobacteraceae</taxon>
        <taxon>Ktedonobacter</taxon>
    </lineage>
</organism>